<evidence type="ECO:0000256" key="2">
    <source>
        <dbReference type="SAM" id="Phobius"/>
    </source>
</evidence>
<keyword evidence="2" id="KW-1133">Transmembrane helix</keyword>
<keyword evidence="4" id="KW-1185">Reference proteome</keyword>
<gene>
    <name evidence="3" type="ORF">SISNIDRAFT_487875</name>
</gene>
<reference evidence="3 4" key="1">
    <citation type="journal article" date="2016" name="Mol. Biol. Evol.">
        <title>Comparative Genomics of Early-Diverging Mushroom-Forming Fungi Provides Insights into the Origins of Lignocellulose Decay Capabilities.</title>
        <authorList>
            <person name="Nagy L.G."/>
            <person name="Riley R."/>
            <person name="Tritt A."/>
            <person name="Adam C."/>
            <person name="Daum C."/>
            <person name="Floudas D."/>
            <person name="Sun H."/>
            <person name="Yadav J.S."/>
            <person name="Pangilinan J."/>
            <person name="Larsson K.H."/>
            <person name="Matsuura K."/>
            <person name="Barry K."/>
            <person name="Labutti K."/>
            <person name="Kuo R."/>
            <person name="Ohm R.A."/>
            <person name="Bhattacharya S.S."/>
            <person name="Shirouzu T."/>
            <person name="Yoshinaga Y."/>
            <person name="Martin F.M."/>
            <person name="Grigoriev I.V."/>
            <person name="Hibbett D.S."/>
        </authorList>
    </citation>
    <scope>NUCLEOTIDE SEQUENCE [LARGE SCALE GENOMIC DNA]</scope>
    <source>
        <strain evidence="3 4">HHB9708</strain>
    </source>
</reference>
<dbReference type="CDD" id="cd12087">
    <property type="entry name" value="TM_EGFR-like"/>
    <property type="match status" value="1"/>
</dbReference>
<accession>A0A164RT12</accession>
<keyword evidence="2" id="KW-0812">Transmembrane</keyword>
<evidence type="ECO:0000313" key="3">
    <source>
        <dbReference type="EMBL" id="KZS90854.1"/>
    </source>
</evidence>
<name>A0A164RT12_9AGAM</name>
<dbReference type="OrthoDB" id="2526171at2759"/>
<feature type="compositionally biased region" description="Polar residues" evidence="1">
    <location>
        <begin position="317"/>
        <end position="328"/>
    </location>
</feature>
<organism evidence="3 4">
    <name type="scientific">Sistotremastrum niveocremeum HHB9708</name>
    <dbReference type="NCBI Taxonomy" id="1314777"/>
    <lineage>
        <taxon>Eukaryota</taxon>
        <taxon>Fungi</taxon>
        <taxon>Dikarya</taxon>
        <taxon>Basidiomycota</taxon>
        <taxon>Agaricomycotina</taxon>
        <taxon>Agaricomycetes</taxon>
        <taxon>Sistotremastrales</taxon>
        <taxon>Sistotremastraceae</taxon>
        <taxon>Sertulicium</taxon>
        <taxon>Sertulicium niveocremeum</taxon>
    </lineage>
</organism>
<feature type="region of interest" description="Disordered" evidence="1">
    <location>
        <begin position="286"/>
        <end position="335"/>
    </location>
</feature>
<dbReference type="STRING" id="1314777.A0A164RT12"/>
<dbReference type="EMBL" id="KV419418">
    <property type="protein sequence ID" value="KZS90854.1"/>
    <property type="molecule type" value="Genomic_DNA"/>
</dbReference>
<sequence>MHVLAIVSKINVQPTAASCPDSYRWALNSFGQDPCQLASSIASGCSVSPVQLPALSSTESYPIPTNADDLPCQCNMIYYSIISACAACQGGTWGPYEDWFPHCTPQYFSVGSIPVSLPSNISIPSWASITPTGIFSPDAAEAYTNQTSTSSQSTSSSSSPWTSRAELIMGMIILGICLVILILGFAFFLHLRRRRNSKTRWRPRQLPVNPHHSFNPTTPIPPPSPFILEFIQSLRRPNRDQPEIGSSIPPHDVPSNISRRPLDRWTVLDISFANQTFFPFKTRSSLPPPISPPAHQHQSVVINSEETRRENGRSQDPRTSSITFQTGPPSYHSRYSHQTWGLEEIELEIERMIRWIERDREITEENPPGQPSST</sequence>
<evidence type="ECO:0000313" key="4">
    <source>
        <dbReference type="Proteomes" id="UP000076722"/>
    </source>
</evidence>
<evidence type="ECO:0000256" key="1">
    <source>
        <dbReference type="SAM" id="MobiDB-lite"/>
    </source>
</evidence>
<dbReference type="Proteomes" id="UP000076722">
    <property type="component" value="Unassembled WGS sequence"/>
</dbReference>
<feature type="transmembrane region" description="Helical" evidence="2">
    <location>
        <begin position="167"/>
        <end position="191"/>
    </location>
</feature>
<feature type="compositionally biased region" description="Basic and acidic residues" evidence="1">
    <location>
        <begin position="305"/>
        <end position="316"/>
    </location>
</feature>
<dbReference type="AlphaFoldDB" id="A0A164RT12"/>
<protein>
    <submittedName>
        <fullName evidence="3">Uncharacterized protein</fullName>
    </submittedName>
</protein>
<keyword evidence="2" id="KW-0472">Membrane</keyword>
<proteinExistence type="predicted"/>